<dbReference type="EMBL" id="LT629751">
    <property type="protein sequence ID" value="SDT14989.1"/>
    <property type="molecule type" value="Genomic_DNA"/>
</dbReference>
<dbReference type="GO" id="GO:0015562">
    <property type="term" value="F:efflux transmembrane transporter activity"/>
    <property type="evidence" value="ECO:0007669"/>
    <property type="project" value="InterPro"/>
</dbReference>
<sequence length="451" mass="50027">MTAFRPTLLLLACLASPAIAAVAPEAGDSAAAGQTVDLWQLFQEAQSADPRILAAQAKSRSAAWSQREAFGQMLPQVGLSSTFNRTYSETERLEAYYNGERYALGLNQVLYDPEAWQNYKRFTALAGQQEAEARNTLEQASVDLVERYFAALAAEDEHELVRAELRATERNLERVQSLFKRQLAMITDVLEISARVDALKASEIEAANRVTVSREALSELVGRPITEDLRRLGPNPAFSLPPHEREHWVRTALELNPALQSHRKAVDAAQASVRQARAGHLPTVNLNLMGQRSDIGYENSPNPRTDTYVASVGVQVPIYSGGSTSARTASMYEQLMAAEHTYETARRQLVRETREAYFSAETSLSRIAAGRTAQTSAEKARQAAERAFELGVMNAVDVLDTVKEEYRARRDLLKAQYDFITSVLVLHRWSGTLVDEDIRKANEWLVAGGGR</sequence>
<feature type="signal peptide" evidence="9">
    <location>
        <begin position="1"/>
        <end position="20"/>
    </location>
</feature>
<dbReference type="Pfam" id="PF02321">
    <property type="entry name" value="OEP"/>
    <property type="match status" value="2"/>
</dbReference>
<proteinExistence type="inferred from homology"/>
<dbReference type="GO" id="GO:0015288">
    <property type="term" value="F:porin activity"/>
    <property type="evidence" value="ECO:0007669"/>
    <property type="project" value="TreeGrafter"/>
</dbReference>
<evidence type="ECO:0000256" key="7">
    <source>
        <dbReference type="ARBA" id="ARBA00023237"/>
    </source>
</evidence>
<keyword evidence="5" id="KW-0812">Transmembrane</keyword>
<evidence type="ECO:0000256" key="9">
    <source>
        <dbReference type="SAM" id="SignalP"/>
    </source>
</evidence>
<evidence type="ECO:0000256" key="3">
    <source>
        <dbReference type="ARBA" id="ARBA00022448"/>
    </source>
</evidence>
<evidence type="ECO:0000256" key="1">
    <source>
        <dbReference type="ARBA" id="ARBA00004442"/>
    </source>
</evidence>
<dbReference type="InterPro" id="IPR010130">
    <property type="entry name" value="T1SS_OMP_TolC"/>
</dbReference>
<feature type="coiled-coil region" evidence="8">
    <location>
        <begin position="151"/>
        <end position="178"/>
    </location>
</feature>
<keyword evidence="9" id="KW-0732">Signal</keyword>
<keyword evidence="4" id="KW-1134">Transmembrane beta strand</keyword>
<evidence type="ECO:0000256" key="6">
    <source>
        <dbReference type="ARBA" id="ARBA00023136"/>
    </source>
</evidence>
<keyword evidence="8" id="KW-0175">Coiled coil</keyword>
<keyword evidence="3" id="KW-0813">Transport</keyword>
<keyword evidence="7" id="KW-0998">Cell outer membrane</keyword>
<dbReference type="PANTHER" id="PTHR30026:SF20">
    <property type="entry name" value="OUTER MEMBRANE PROTEIN TOLC"/>
    <property type="match status" value="1"/>
</dbReference>
<comment type="similarity">
    <text evidence="2">Belongs to the outer membrane factor (OMF) (TC 1.B.17) family.</text>
</comment>
<reference evidence="11" key="1">
    <citation type="submission" date="2016-10" db="EMBL/GenBank/DDBJ databases">
        <authorList>
            <person name="Varghese N."/>
            <person name="Submissions S."/>
        </authorList>
    </citation>
    <scope>NUCLEOTIDE SEQUENCE [LARGE SCALE GENOMIC DNA]</scope>
    <source>
        <strain evidence="11">KCTC 32247</strain>
    </source>
</reference>
<dbReference type="AlphaFoldDB" id="A0A1H1Y1E8"/>
<evidence type="ECO:0000256" key="8">
    <source>
        <dbReference type="SAM" id="Coils"/>
    </source>
</evidence>
<evidence type="ECO:0000256" key="5">
    <source>
        <dbReference type="ARBA" id="ARBA00022692"/>
    </source>
</evidence>
<dbReference type="Gene3D" id="1.20.1600.10">
    <property type="entry name" value="Outer membrane efflux proteins (OEP)"/>
    <property type="match status" value="1"/>
</dbReference>
<organism evidence="10 11">
    <name type="scientific">Pseudomonas oryzae</name>
    <dbReference type="NCBI Taxonomy" id="1392877"/>
    <lineage>
        <taxon>Bacteria</taxon>
        <taxon>Pseudomonadati</taxon>
        <taxon>Pseudomonadota</taxon>
        <taxon>Gammaproteobacteria</taxon>
        <taxon>Pseudomonadales</taxon>
        <taxon>Pseudomonadaceae</taxon>
        <taxon>Pseudomonas</taxon>
    </lineage>
</organism>
<dbReference type="NCBIfam" id="TIGR01844">
    <property type="entry name" value="type_I_sec_TolC"/>
    <property type="match status" value="1"/>
</dbReference>
<accession>A0A1H1Y1E8</accession>
<evidence type="ECO:0000313" key="10">
    <source>
        <dbReference type="EMBL" id="SDT14989.1"/>
    </source>
</evidence>
<dbReference type="SUPFAM" id="SSF56954">
    <property type="entry name" value="Outer membrane efflux proteins (OEP)"/>
    <property type="match status" value="1"/>
</dbReference>
<evidence type="ECO:0000256" key="4">
    <source>
        <dbReference type="ARBA" id="ARBA00022452"/>
    </source>
</evidence>
<dbReference type="GO" id="GO:1990281">
    <property type="term" value="C:efflux pump complex"/>
    <property type="evidence" value="ECO:0007669"/>
    <property type="project" value="TreeGrafter"/>
</dbReference>
<dbReference type="InterPro" id="IPR051906">
    <property type="entry name" value="TolC-like"/>
</dbReference>
<keyword evidence="11" id="KW-1185">Reference proteome</keyword>
<dbReference type="STRING" id="1392877.SAMN05216221_3615"/>
<evidence type="ECO:0000313" key="11">
    <source>
        <dbReference type="Proteomes" id="UP000243359"/>
    </source>
</evidence>
<name>A0A1H1Y1E8_9PSED</name>
<dbReference type="RefSeq" id="WP_231975652.1">
    <property type="nucleotide sequence ID" value="NZ_LT629751.1"/>
</dbReference>
<feature type="chain" id="PRO_5009266085" evidence="9">
    <location>
        <begin position="21"/>
        <end position="451"/>
    </location>
</feature>
<evidence type="ECO:0000256" key="2">
    <source>
        <dbReference type="ARBA" id="ARBA00007613"/>
    </source>
</evidence>
<keyword evidence="6" id="KW-0472">Membrane</keyword>
<dbReference type="GO" id="GO:0009279">
    <property type="term" value="C:cell outer membrane"/>
    <property type="evidence" value="ECO:0007669"/>
    <property type="project" value="UniProtKB-SubCell"/>
</dbReference>
<comment type="subcellular location">
    <subcellularLocation>
        <location evidence="1">Cell outer membrane</location>
    </subcellularLocation>
</comment>
<dbReference type="InterPro" id="IPR003423">
    <property type="entry name" value="OMP_efflux"/>
</dbReference>
<dbReference type="Proteomes" id="UP000243359">
    <property type="component" value="Chromosome I"/>
</dbReference>
<gene>
    <name evidence="10" type="ORF">SAMN05216221_3615</name>
</gene>
<dbReference type="PANTHER" id="PTHR30026">
    <property type="entry name" value="OUTER MEMBRANE PROTEIN TOLC"/>
    <property type="match status" value="1"/>
</dbReference>
<protein>
    <submittedName>
        <fullName evidence="10">Outer membrane protein</fullName>
    </submittedName>
</protein>